<dbReference type="Gene3D" id="3.60.21.10">
    <property type="match status" value="1"/>
</dbReference>
<evidence type="ECO:0000256" key="1">
    <source>
        <dbReference type="ARBA" id="ARBA00008950"/>
    </source>
</evidence>
<dbReference type="InterPro" id="IPR008979">
    <property type="entry name" value="Galactose-bd-like_sf"/>
</dbReference>
<organism evidence="5">
    <name type="scientific">Oceaniferula spumae</name>
    <dbReference type="NCBI Taxonomy" id="2979115"/>
    <lineage>
        <taxon>Bacteria</taxon>
        <taxon>Pseudomonadati</taxon>
        <taxon>Verrucomicrobiota</taxon>
        <taxon>Verrucomicrobiia</taxon>
        <taxon>Verrucomicrobiales</taxon>
        <taxon>Verrucomicrobiaceae</taxon>
        <taxon>Oceaniferula</taxon>
    </lineage>
</organism>
<dbReference type="GO" id="GO:0005737">
    <property type="term" value="C:cytoplasm"/>
    <property type="evidence" value="ECO:0007669"/>
    <property type="project" value="TreeGrafter"/>
</dbReference>
<dbReference type="EMBL" id="AP026866">
    <property type="protein sequence ID" value="BDS06627.1"/>
    <property type="molecule type" value="Genomic_DNA"/>
</dbReference>
<dbReference type="SUPFAM" id="SSF49785">
    <property type="entry name" value="Galactose-binding domain-like"/>
    <property type="match status" value="1"/>
</dbReference>
<evidence type="ECO:0000259" key="4">
    <source>
        <dbReference type="Pfam" id="PF12850"/>
    </source>
</evidence>
<dbReference type="InterPro" id="IPR029052">
    <property type="entry name" value="Metallo-depent_PP-like"/>
</dbReference>
<dbReference type="Pfam" id="PF12850">
    <property type="entry name" value="Metallophos_2"/>
    <property type="match status" value="1"/>
</dbReference>
<keyword evidence="3" id="KW-0472">Membrane</keyword>
<feature type="region of interest" description="Disordered" evidence="2">
    <location>
        <begin position="379"/>
        <end position="402"/>
    </location>
</feature>
<name>A0AAT9FKZ6_9BACT</name>
<reference evidence="5" key="1">
    <citation type="submission" date="2024-07" db="EMBL/GenBank/DDBJ databases">
        <title>Complete genome sequence of Verrucomicrobiaceae bacterium NT6N.</title>
        <authorList>
            <person name="Huang C."/>
            <person name="Takami H."/>
            <person name="Hamasaki K."/>
        </authorList>
    </citation>
    <scope>NUCLEOTIDE SEQUENCE</scope>
    <source>
        <strain evidence="5">NT6N</strain>
    </source>
</reference>
<evidence type="ECO:0000256" key="2">
    <source>
        <dbReference type="SAM" id="MobiDB-lite"/>
    </source>
</evidence>
<dbReference type="PANTHER" id="PTHR42850">
    <property type="entry name" value="METALLOPHOSPHOESTERASE"/>
    <property type="match status" value="1"/>
</dbReference>
<dbReference type="AlphaFoldDB" id="A0AAT9FKZ6"/>
<accession>A0AAT9FKZ6</accession>
<keyword evidence="3" id="KW-1133">Transmembrane helix</keyword>
<dbReference type="SUPFAM" id="SSF56300">
    <property type="entry name" value="Metallo-dependent phosphatases"/>
    <property type="match status" value="1"/>
</dbReference>
<dbReference type="GO" id="GO:0016791">
    <property type="term" value="F:phosphatase activity"/>
    <property type="evidence" value="ECO:0007669"/>
    <property type="project" value="TreeGrafter"/>
</dbReference>
<dbReference type="InterPro" id="IPR024654">
    <property type="entry name" value="Calcineurin-like_PHP_lpxH"/>
</dbReference>
<dbReference type="KEGG" id="osu:NT6N_16670"/>
<feature type="domain" description="Calcineurin-like phosphoesterase" evidence="4">
    <location>
        <begin position="1"/>
        <end position="208"/>
    </location>
</feature>
<comment type="similarity">
    <text evidence="1">Belongs to the metallophosphoesterase superfamily. YfcE family.</text>
</comment>
<sequence>MRIALVSDIHANLQAWNAVLEDIQALGIDQIINLGDVVGYGPNPSEVLESVRKHSRISVIGNHDAVCALRMCPSVFNDQARAAIEWTQSQLDEEACQFLNELPDMARPEDNSFLITHAEVVAPLNFGYILTAEDAEKNFAACKDSIIFIGHTHRPGLFLLNETGEVTLHEPGEFNCDPNLRYIINPGSVGDPRTEDIVASYCIFDSETRDVEFRRVKFDIDAYRQAIDASGLEARPFFIRYLDAVEGNGESVIPTVGESDYIPQFDISVRMPIVKEKKKMHPLLPVGLITLLIGFAAIAWIMIPRSDKAAEVTAAPAVEEKVAAAAPPSPPEPPAPPKIATKLPVTARYVRISDPKGPFLSLAEVEVMSEGKNVAVKKKARQSSTHSAHMQASKAVDGNRRGHKSNLITHTNAHRPIWWEVDLGQEYPISAITLWNRNEGKELMKRLDGFTLEMFDSKRQPVYRTEKNRGAVYRIDVK</sequence>
<protein>
    <recommendedName>
        <fullName evidence="4">Calcineurin-like phosphoesterase domain-containing protein</fullName>
    </recommendedName>
</protein>
<dbReference type="Pfam" id="PF22633">
    <property type="entry name" value="F5_F8_type_C_2"/>
    <property type="match status" value="1"/>
</dbReference>
<gene>
    <name evidence="5" type="ORF">NT6N_16670</name>
</gene>
<dbReference type="InterPro" id="IPR050126">
    <property type="entry name" value="Ap4A_hydrolase"/>
</dbReference>
<evidence type="ECO:0000313" key="5">
    <source>
        <dbReference type="EMBL" id="BDS06627.1"/>
    </source>
</evidence>
<proteinExistence type="inferred from homology"/>
<evidence type="ECO:0000256" key="3">
    <source>
        <dbReference type="SAM" id="Phobius"/>
    </source>
</evidence>
<feature type="transmembrane region" description="Helical" evidence="3">
    <location>
        <begin position="283"/>
        <end position="303"/>
    </location>
</feature>
<dbReference type="PANTHER" id="PTHR42850:SF2">
    <property type="entry name" value="BLL5683 PROTEIN"/>
    <property type="match status" value="1"/>
</dbReference>
<keyword evidence="3" id="KW-0812">Transmembrane</keyword>
<dbReference type="Gene3D" id="2.60.120.260">
    <property type="entry name" value="Galactose-binding domain-like"/>
    <property type="match status" value="1"/>
</dbReference>